<dbReference type="AlphaFoldDB" id="E4X4R9"/>
<evidence type="ECO:0000256" key="3">
    <source>
        <dbReference type="ARBA" id="ARBA00022833"/>
    </source>
</evidence>
<dbReference type="InterPro" id="IPR011011">
    <property type="entry name" value="Znf_FYVE_PHD"/>
</dbReference>
<dbReference type="InterPro" id="IPR019787">
    <property type="entry name" value="Znf_PHD-finger"/>
</dbReference>
<evidence type="ECO:0000256" key="4">
    <source>
        <dbReference type="PROSITE-ProRule" id="PRU00146"/>
    </source>
</evidence>
<dbReference type="Pfam" id="PF00628">
    <property type="entry name" value="PHD"/>
    <property type="match status" value="1"/>
</dbReference>
<dbReference type="InterPro" id="IPR052819">
    <property type="entry name" value="Chromatin_regulatory_protein"/>
</dbReference>
<dbReference type="SMART" id="SM00249">
    <property type="entry name" value="PHD"/>
    <property type="match status" value="1"/>
</dbReference>
<gene>
    <name evidence="6" type="ORF">GSOID_T00002141001</name>
</gene>
<dbReference type="PROSITE" id="PS50016">
    <property type="entry name" value="ZF_PHD_2"/>
    <property type="match status" value="1"/>
</dbReference>
<evidence type="ECO:0000256" key="2">
    <source>
        <dbReference type="ARBA" id="ARBA00022771"/>
    </source>
</evidence>
<keyword evidence="1" id="KW-0479">Metal-binding</keyword>
<dbReference type="GO" id="GO:0006357">
    <property type="term" value="P:regulation of transcription by RNA polymerase II"/>
    <property type="evidence" value="ECO:0007669"/>
    <property type="project" value="TreeGrafter"/>
</dbReference>
<evidence type="ECO:0000256" key="1">
    <source>
        <dbReference type="ARBA" id="ARBA00022723"/>
    </source>
</evidence>
<dbReference type="InterPro" id="IPR001965">
    <property type="entry name" value="Znf_PHD"/>
</dbReference>
<dbReference type="InParanoid" id="E4X4R9"/>
<dbReference type="OrthoDB" id="1919692at2759"/>
<dbReference type="InterPro" id="IPR013083">
    <property type="entry name" value="Znf_RING/FYVE/PHD"/>
</dbReference>
<dbReference type="EMBL" id="FN653025">
    <property type="protein sequence ID" value="CBY18287.1"/>
    <property type="molecule type" value="Genomic_DNA"/>
</dbReference>
<dbReference type="GO" id="GO:0032221">
    <property type="term" value="C:Rpd3S complex"/>
    <property type="evidence" value="ECO:0007669"/>
    <property type="project" value="TreeGrafter"/>
</dbReference>
<dbReference type="GO" id="GO:0008270">
    <property type="term" value="F:zinc ion binding"/>
    <property type="evidence" value="ECO:0007669"/>
    <property type="project" value="UniProtKB-KW"/>
</dbReference>
<dbReference type="Proteomes" id="UP000001307">
    <property type="component" value="Unassembled WGS sequence"/>
</dbReference>
<dbReference type="PANTHER" id="PTHR47636:SF1">
    <property type="entry name" value="TRANSCRIPTIONAL REGULATORY PROTEIN RCO1"/>
    <property type="match status" value="1"/>
</dbReference>
<feature type="domain" description="PHD-type" evidence="5">
    <location>
        <begin position="38"/>
        <end position="86"/>
    </location>
</feature>
<keyword evidence="2 4" id="KW-0863">Zinc-finger</keyword>
<dbReference type="PROSITE" id="PS01359">
    <property type="entry name" value="ZF_PHD_1"/>
    <property type="match status" value="1"/>
</dbReference>
<protein>
    <recommendedName>
        <fullName evidence="5">PHD-type domain-containing protein</fullName>
    </recommendedName>
</protein>
<evidence type="ECO:0000313" key="7">
    <source>
        <dbReference type="Proteomes" id="UP000001307"/>
    </source>
</evidence>
<evidence type="ECO:0000259" key="5">
    <source>
        <dbReference type="PROSITE" id="PS50016"/>
    </source>
</evidence>
<evidence type="ECO:0000313" key="6">
    <source>
        <dbReference type="EMBL" id="CBY18287.1"/>
    </source>
</evidence>
<keyword evidence="3" id="KW-0862">Zinc</keyword>
<accession>E4X4R9</accession>
<organism evidence="6">
    <name type="scientific">Oikopleura dioica</name>
    <name type="common">Tunicate</name>
    <dbReference type="NCBI Taxonomy" id="34765"/>
    <lineage>
        <taxon>Eukaryota</taxon>
        <taxon>Metazoa</taxon>
        <taxon>Chordata</taxon>
        <taxon>Tunicata</taxon>
        <taxon>Appendicularia</taxon>
        <taxon>Copelata</taxon>
        <taxon>Oikopleuridae</taxon>
        <taxon>Oikopleura</taxon>
    </lineage>
</organism>
<proteinExistence type="predicted"/>
<keyword evidence="7" id="KW-1185">Reference proteome</keyword>
<dbReference type="Gene3D" id="3.30.40.10">
    <property type="entry name" value="Zinc/RING finger domain, C3HC4 (zinc finger)"/>
    <property type="match status" value="1"/>
</dbReference>
<dbReference type="PANTHER" id="PTHR47636">
    <property type="entry name" value="TRANSCRIPTIONAL REGULATORY PROTEIN RCO1"/>
    <property type="match status" value="1"/>
</dbReference>
<reference evidence="6" key="1">
    <citation type="journal article" date="2010" name="Science">
        <title>Plasticity of animal genome architecture unmasked by rapid evolution of a pelagic tunicate.</title>
        <authorList>
            <person name="Denoeud F."/>
            <person name="Henriet S."/>
            <person name="Mungpakdee S."/>
            <person name="Aury J.M."/>
            <person name="Da Silva C."/>
            <person name="Brinkmann H."/>
            <person name="Mikhaleva J."/>
            <person name="Olsen L.C."/>
            <person name="Jubin C."/>
            <person name="Canestro C."/>
            <person name="Bouquet J.M."/>
            <person name="Danks G."/>
            <person name="Poulain J."/>
            <person name="Campsteijn C."/>
            <person name="Adamski M."/>
            <person name="Cross I."/>
            <person name="Yadetie F."/>
            <person name="Muffato M."/>
            <person name="Louis A."/>
            <person name="Butcher S."/>
            <person name="Tsagkogeorga G."/>
            <person name="Konrad A."/>
            <person name="Singh S."/>
            <person name="Jensen M.F."/>
            <person name="Cong E.H."/>
            <person name="Eikeseth-Otteraa H."/>
            <person name="Noel B."/>
            <person name="Anthouard V."/>
            <person name="Porcel B.M."/>
            <person name="Kachouri-Lafond R."/>
            <person name="Nishino A."/>
            <person name="Ugolini M."/>
            <person name="Chourrout P."/>
            <person name="Nishida H."/>
            <person name="Aasland R."/>
            <person name="Huzurbazar S."/>
            <person name="Westhof E."/>
            <person name="Delsuc F."/>
            <person name="Lehrach H."/>
            <person name="Reinhardt R."/>
            <person name="Weissenbach J."/>
            <person name="Roy S.W."/>
            <person name="Artiguenave F."/>
            <person name="Postlethwait J.H."/>
            <person name="Manak J.R."/>
            <person name="Thompson E.M."/>
            <person name="Jaillon O."/>
            <person name="Du Pasquier L."/>
            <person name="Boudinot P."/>
            <person name="Liberles D.A."/>
            <person name="Volff J.N."/>
            <person name="Philippe H."/>
            <person name="Lenhard B."/>
            <person name="Roest Crollius H."/>
            <person name="Wincker P."/>
            <person name="Chourrout D."/>
        </authorList>
    </citation>
    <scope>NUCLEOTIDE SEQUENCE [LARGE SCALE GENOMIC DNA]</scope>
</reference>
<dbReference type="InterPro" id="IPR019786">
    <property type="entry name" value="Zinc_finger_PHD-type_CS"/>
</dbReference>
<dbReference type="SUPFAM" id="SSF57903">
    <property type="entry name" value="FYVE/PHD zinc finger"/>
    <property type="match status" value="1"/>
</dbReference>
<name>E4X4R9_OIKDI</name>
<sequence>MSTETREEYIGDEIQKLIAPPVANESKSQKRGWRKRNNEYCEACKDGGELVCCEKCPISYHPTCTNPPCDANDLPDKWICRGCSLKLKDSLDDEKEDANIFEMIERCQEPMNPTNFLIPATITQDMNLPGERRMRKKGGKYKRPYHEIDSNGCVQGCKFARDFRLKRERSESEAKFSLSLKNFRFLSLSLRFRFRISYFCRFRFAFA</sequence>